<dbReference type="GO" id="GO:0005737">
    <property type="term" value="C:cytoplasm"/>
    <property type="evidence" value="ECO:0007669"/>
    <property type="project" value="UniProtKB-ARBA"/>
</dbReference>
<dbReference type="GO" id="GO:0005840">
    <property type="term" value="C:ribosome"/>
    <property type="evidence" value="ECO:0007669"/>
    <property type="project" value="UniProtKB-KW"/>
</dbReference>
<dbReference type="GO" id="GO:0003735">
    <property type="term" value="F:structural constituent of ribosome"/>
    <property type="evidence" value="ECO:0007669"/>
    <property type="project" value="InterPro"/>
</dbReference>
<keyword evidence="5 6" id="KW-0687">Ribonucleoprotein</keyword>
<comment type="similarity">
    <text evidence="1 6 7">Belongs to the bacterial ribosomal protein bL21 family.</text>
</comment>
<evidence type="ECO:0000256" key="1">
    <source>
        <dbReference type="ARBA" id="ARBA00008563"/>
    </source>
</evidence>
<evidence type="ECO:0000256" key="4">
    <source>
        <dbReference type="ARBA" id="ARBA00022980"/>
    </source>
</evidence>
<dbReference type="PANTHER" id="PTHR21349:SF0">
    <property type="entry name" value="LARGE RIBOSOMAL SUBUNIT PROTEIN BL21M"/>
    <property type="match status" value="1"/>
</dbReference>
<dbReference type="OrthoDB" id="9813334at2"/>
<dbReference type="RefSeq" id="WP_114897899.1">
    <property type="nucleotide sequence ID" value="NZ_CP031222.1"/>
</dbReference>
<keyword evidence="4 6" id="KW-0689">Ribosomal protein</keyword>
<gene>
    <name evidence="6 8" type="primary">rplU</name>
    <name evidence="8" type="ORF">HYN46_02170</name>
</gene>
<accession>A0A345P3D0</accession>
<dbReference type="KEGG" id="mbah:HYN46_02170"/>
<dbReference type="GO" id="GO:1990904">
    <property type="term" value="C:ribonucleoprotein complex"/>
    <property type="evidence" value="ECO:0007669"/>
    <property type="project" value="UniProtKB-KW"/>
</dbReference>
<dbReference type="EMBL" id="CP031222">
    <property type="protein sequence ID" value="AXI01789.1"/>
    <property type="molecule type" value="Genomic_DNA"/>
</dbReference>
<keyword evidence="9" id="KW-1185">Reference proteome</keyword>
<dbReference type="PANTHER" id="PTHR21349">
    <property type="entry name" value="50S RIBOSOMAL PROTEIN L21"/>
    <property type="match status" value="1"/>
</dbReference>
<evidence type="ECO:0000256" key="3">
    <source>
        <dbReference type="ARBA" id="ARBA00022884"/>
    </source>
</evidence>
<dbReference type="PROSITE" id="PS01169">
    <property type="entry name" value="RIBOSOMAL_L21"/>
    <property type="match status" value="1"/>
</dbReference>
<sequence>MSAYAVIQSGGKQHRVTVGEYLKVELLKAETGASITDSEVLMVVDGDNIQIGAPTVAGASVTYEILSHGRHDKIRIVKHRRRKHYHKEQGHRQWFTEIKITAITL</sequence>
<evidence type="ECO:0000313" key="8">
    <source>
        <dbReference type="EMBL" id="AXI01789.1"/>
    </source>
</evidence>
<protein>
    <recommendedName>
        <fullName evidence="6">Large ribosomal subunit protein bL21</fullName>
    </recommendedName>
</protein>
<proteinExistence type="inferred from homology"/>
<name>A0A345P3D0_9GAMM</name>
<evidence type="ECO:0000256" key="7">
    <source>
        <dbReference type="RuleBase" id="RU000562"/>
    </source>
</evidence>
<dbReference type="InterPro" id="IPR028909">
    <property type="entry name" value="bL21-like"/>
</dbReference>
<dbReference type="NCBIfam" id="TIGR00061">
    <property type="entry name" value="L21"/>
    <property type="match status" value="1"/>
</dbReference>
<evidence type="ECO:0000256" key="2">
    <source>
        <dbReference type="ARBA" id="ARBA00022730"/>
    </source>
</evidence>
<dbReference type="GO" id="GO:0019843">
    <property type="term" value="F:rRNA binding"/>
    <property type="evidence" value="ECO:0007669"/>
    <property type="project" value="UniProtKB-UniRule"/>
</dbReference>
<comment type="subunit">
    <text evidence="6">Part of the 50S ribosomal subunit. Contacts protein L20.</text>
</comment>
<dbReference type="Proteomes" id="UP000253940">
    <property type="component" value="Chromosome"/>
</dbReference>
<reference evidence="8 9" key="1">
    <citation type="submission" date="2018-07" db="EMBL/GenBank/DDBJ databases">
        <title>Genome sequencing of Moraxellaceae gen. HYN0046.</title>
        <authorList>
            <person name="Kim M."/>
            <person name="Yi H."/>
        </authorList>
    </citation>
    <scope>NUCLEOTIDE SEQUENCE [LARGE SCALE GENOMIC DNA]</scope>
    <source>
        <strain evidence="8 9">HYN0046</strain>
    </source>
</reference>
<keyword evidence="3 6" id="KW-0694">RNA-binding</keyword>
<dbReference type="HAMAP" id="MF_01363">
    <property type="entry name" value="Ribosomal_bL21"/>
    <property type="match status" value="1"/>
</dbReference>
<dbReference type="AlphaFoldDB" id="A0A345P3D0"/>
<organism evidence="8 9">
    <name type="scientific">Aquirhabdus parva</name>
    <dbReference type="NCBI Taxonomy" id="2283318"/>
    <lineage>
        <taxon>Bacteria</taxon>
        <taxon>Pseudomonadati</taxon>
        <taxon>Pseudomonadota</taxon>
        <taxon>Gammaproteobacteria</taxon>
        <taxon>Moraxellales</taxon>
        <taxon>Moraxellaceae</taxon>
        <taxon>Aquirhabdus</taxon>
    </lineage>
</organism>
<dbReference type="SUPFAM" id="SSF141091">
    <property type="entry name" value="L21p-like"/>
    <property type="match status" value="1"/>
</dbReference>
<dbReference type="GO" id="GO:0006412">
    <property type="term" value="P:translation"/>
    <property type="evidence" value="ECO:0007669"/>
    <property type="project" value="UniProtKB-UniRule"/>
</dbReference>
<evidence type="ECO:0000256" key="5">
    <source>
        <dbReference type="ARBA" id="ARBA00023274"/>
    </source>
</evidence>
<keyword evidence="2 6" id="KW-0699">rRNA-binding</keyword>
<evidence type="ECO:0000313" key="9">
    <source>
        <dbReference type="Proteomes" id="UP000253940"/>
    </source>
</evidence>
<dbReference type="InterPro" id="IPR001787">
    <property type="entry name" value="Ribosomal_bL21"/>
</dbReference>
<dbReference type="InterPro" id="IPR036164">
    <property type="entry name" value="bL21-like_sf"/>
</dbReference>
<dbReference type="Pfam" id="PF00829">
    <property type="entry name" value="Ribosomal_L21p"/>
    <property type="match status" value="1"/>
</dbReference>
<comment type="function">
    <text evidence="6 7">This protein binds to 23S rRNA in the presence of protein L20.</text>
</comment>
<evidence type="ECO:0000256" key="6">
    <source>
        <dbReference type="HAMAP-Rule" id="MF_01363"/>
    </source>
</evidence>
<dbReference type="InterPro" id="IPR018258">
    <property type="entry name" value="Ribosomal_bL21_CS"/>
</dbReference>